<evidence type="ECO:0000313" key="4">
    <source>
        <dbReference type="Proteomes" id="UP000035740"/>
    </source>
</evidence>
<sequence>MTQQRRWRITDEVSPAAPASKAATPLATTTPTRRREHADINNKRGKVALLAGGGCRIEERENSGELKGNSGKRKGDRVQGERKWMRSSEEHGQREVSSLRRRLNTGEERRTTTPPATNNNSPIIVEQQHQRDEEKESFEGGERKTGQQQRQEQGREKPRQQQQQLRDDCLSPASDNSNRGNIGREPQESDEREREKTSTPTHSREMEHTKTTPASLGSDEKAANRGERGVGFRWRWGFFSFGGFGIYFLSHLSLSTSQFIYLIPSYVLTGVLKSKKSK</sequence>
<keyword evidence="2" id="KW-1133">Transmembrane helix</keyword>
<feature type="compositionally biased region" description="Basic and acidic residues" evidence="1">
    <location>
        <begin position="128"/>
        <end position="145"/>
    </location>
</feature>
<keyword evidence="2" id="KW-0812">Transmembrane</keyword>
<dbReference type="AlphaFoldDB" id="A0A0J8BAC4"/>
<evidence type="ECO:0000313" key="3">
    <source>
        <dbReference type="EMBL" id="KMS96913.1"/>
    </source>
</evidence>
<feature type="compositionally biased region" description="Basic and acidic residues" evidence="1">
    <location>
        <begin position="152"/>
        <end position="169"/>
    </location>
</feature>
<gene>
    <name evidence="3" type="ORF">BVRB_7g180470</name>
</gene>
<name>A0A0J8BAC4_BETVV</name>
<evidence type="ECO:0000256" key="1">
    <source>
        <dbReference type="SAM" id="MobiDB-lite"/>
    </source>
</evidence>
<reference evidence="3 4" key="1">
    <citation type="journal article" date="2014" name="Nature">
        <title>The genome of the recently domesticated crop plant sugar beet (Beta vulgaris).</title>
        <authorList>
            <person name="Dohm J.C."/>
            <person name="Minoche A.E."/>
            <person name="Holtgrawe D."/>
            <person name="Capella-Gutierrez S."/>
            <person name="Zakrzewski F."/>
            <person name="Tafer H."/>
            <person name="Rupp O."/>
            <person name="Sorensen T.R."/>
            <person name="Stracke R."/>
            <person name="Reinhardt R."/>
            <person name="Goesmann A."/>
            <person name="Kraft T."/>
            <person name="Schulz B."/>
            <person name="Stadler P.F."/>
            <person name="Schmidt T."/>
            <person name="Gabaldon T."/>
            <person name="Lehrach H."/>
            <person name="Weisshaar B."/>
            <person name="Himmelbauer H."/>
        </authorList>
    </citation>
    <scope>NUCLEOTIDE SEQUENCE [LARGE SCALE GENOMIC DNA]</scope>
    <source>
        <tissue evidence="3">Taproot</tissue>
    </source>
</reference>
<dbReference type="EMBL" id="KQ090351">
    <property type="protein sequence ID" value="KMS96913.1"/>
    <property type="molecule type" value="Genomic_DNA"/>
</dbReference>
<keyword evidence="2" id="KW-0472">Membrane</keyword>
<keyword evidence="4" id="KW-1185">Reference proteome</keyword>
<dbReference type="Gramene" id="KMS96913">
    <property type="protein sequence ID" value="KMS96913"/>
    <property type="gene ID" value="BVRB_7g180470"/>
</dbReference>
<accession>A0A0J8BAC4</accession>
<dbReference type="Proteomes" id="UP000035740">
    <property type="component" value="Unassembled WGS sequence"/>
</dbReference>
<protein>
    <submittedName>
        <fullName evidence="3">Uncharacterized protein</fullName>
    </submittedName>
</protein>
<organism evidence="3 4">
    <name type="scientific">Beta vulgaris subsp. vulgaris</name>
    <name type="common">Beet</name>
    <dbReference type="NCBI Taxonomy" id="3555"/>
    <lineage>
        <taxon>Eukaryota</taxon>
        <taxon>Viridiplantae</taxon>
        <taxon>Streptophyta</taxon>
        <taxon>Embryophyta</taxon>
        <taxon>Tracheophyta</taxon>
        <taxon>Spermatophyta</taxon>
        <taxon>Magnoliopsida</taxon>
        <taxon>eudicotyledons</taxon>
        <taxon>Gunneridae</taxon>
        <taxon>Pentapetalae</taxon>
        <taxon>Caryophyllales</taxon>
        <taxon>Chenopodiaceae</taxon>
        <taxon>Betoideae</taxon>
        <taxon>Beta</taxon>
    </lineage>
</organism>
<feature type="compositionally biased region" description="Low complexity" evidence="1">
    <location>
        <begin position="15"/>
        <end position="31"/>
    </location>
</feature>
<feature type="region of interest" description="Disordered" evidence="1">
    <location>
        <begin position="1"/>
        <end position="223"/>
    </location>
</feature>
<evidence type="ECO:0000256" key="2">
    <source>
        <dbReference type="SAM" id="Phobius"/>
    </source>
</evidence>
<proteinExistence type="predicted"/>
<feature type="compositionally biased region" description="Basic and acidic residues" evidence="1">
    <location>
        <begin position="185"/>
        <end position="210"/>
    </location>
</feature>
<feature type="transmembrane region" description="Helical" evidence="2">
    <location>
        <begin position="234"/>
        <end position="252"/>
    </location>
</feature>
<feature type="compositionally biased region" description="Basic and acidic residues" evidence="1">
    <location>
        <begin position="76"/>
        <end position="111"/>
    </location>
</feature>